<accession>A0A263CZ78</accession>
<proteinExistence type="predicted"/>
<name>A0A263CZ78_9PSEU</name>
<organism evidence="1 2">
    <name type="scientific">Amycolatopsis antarctica</name>
    <dbReference type="NCBI Taxonomy" id="1854586"/>
    <lineage>
        <taxon>Bacteria</taxon>
        <taxon>Bacillati</taxon>
        <taxon>Actinomycetota</taxon>
        <taxon>Actinomycetes</taxon>
        <taxon>Pseudonocardiales</taxon>
        <taxon>Pseudonocardiaceae</taxon>
        <taxon>Amycolatopsis</taxon>
    </lineage>
</organism>
<dbReference type="Proteomes" id="UP000242444">
    <property type="component" value="Unassembled WGS sequence"/>
</dbReference>
<keyword evidence="2" id="KW-1185">Reference proteome</keyword>
<reference evidence="1 2" key="1">
    <citation type="submission" date="2017-07" db="EMBL/GenBank/DDBJ databases">
        <title>Amycolatopsis antarcticus sp. nov., isolated from the surface of an Antarcticus brown macroalga.</title>
        <authorList>
            <person name="Wang J."/>
            <person name="Leiva S."/>
            <person name="Huang J."/>
            <person name="Huang Y."/>
        </authorList>
    </citation>
    <scope>NUCLEOTIDE SEQUENCE [LARGE SCALE GENOMIC DNA]</scope>
    <source>
        <strain evidence="1 2">AU-G6</strain>
    </source>
</reference>
<dbReference type="AlphaFoldDB" id="A0A263CZ78"/>
<dbReference type="EMBL" id="NKYE01000018">
    <property type="protein sequence ID" value="OZM70717.1"/>
    <property type="molecule type" value="Genomic_DNA"/>
</dbReference>
<evidence type="ECO:0000313" key="1">
    <source>
        <dbReference type="EMBL" id="OZM70717.1"/>
    </source>
</evidence>
<gene>
    <name evidence="1" type="ORF">CFN78_23915</name>
</gene>
<comment type="caution">
    <text evidence="1">The sequence shown here is derived from an EMBL/GenBank/DDBJ whole genome shotgun (WGS) entry which is preliminary data.</text>
</comment>
<protein>
    <submittedName>
        <fullName evidence="1">Uncharacterized protein</fullName>
    </submittedName>
</protein>
<evidence type="ECO:0000313" key="2">
    <source>
        <dbReference type="Proteomes" id="UP000242444"/>
    </source>
</evidence>
<dbReference type="InParanoid" id="A0A263CZ78"/>
<sequence>MRHATQVGAEEVVLADPDAPADLDAPAEESRLAAALRRLREQDRPGAVCSPLAAPWWQRLLAIHVLRPLCAPALGLTLVDPQARTLVLSGDAVPDALAPSWGLMRMGWEHGHGLGLLAAVHEAGLDVRQTLPRIPHPEAFARSMNRDPVDRGEASALLPIALRLASVASPARGPVPVVPWVPDLGLARGQLPPPEVFTAMLTQCSRATQVVASRPGVAAGWPEPLLNSWHAARALRADIPAIAERLWLTYLARLGPWLRFGASAGGYTVPARHSVVAAARHFLLATGTPVVAEQTAEDVSGEYIAPSLPGTG</sequence>